<accession>A0ABU2ZPD9</accession>
<organism evidence="2 3">
    <name type="scientific">Glaciecola petra</name>
    <dbReference type="NCBI Taxonomy" id="3075602"/>
    <lineage>
        <taxon>Bacteria</taxon>
        <taxon>Pseudomonadati</taxon>
        <taxon>Pseudomonadota</taxon>
        <taxon>Gammaproteobacteria</taxon>
        <taxon>Alteromonadales</taxon>
        <taxon>Alteromonadaceae</taxon>
        <taxon>Glaciecola</taxon>
    </lineage>
</organism>
<evidence type="ECO:0000259" key="1">
    <source>
        <dbReference type="Pfam" id="PF06844"/>
    </source>
</evidence>
<protein>
    <submittedName>
        <fullName evidence="2">DUF1244 domain-containing protein</fullName>
    </submittedName>
</protein>
<dbReference type="Pfam" id="PF06844">
    <property type="entry name" value="DUF1244"/>
    <property type="match status" value="1"/>
</dbReference>
<dbReference type="InterPro" id="IPR036810">
    <property type="entry name" value="SMc04008-like_sf"/>
</dbReference>
<keyword evidence="3" id="KW-1185">Reference proteome</keyword>
<feature type="domain" description="SMc04008-like" evidence="1">
    <location>
        <begin position="30"/>
        <end position="95"/>
    </location>
</feature>
<name>A0ABU2ZPD9_9ALTE</name>
<dbReference type="EMBL" id="JAVRHX010000001">
    <property type="protein sequence ID" value="MDT0594498.1"/>
    <property type="molecule type" value="Genomic_DNA"/>
</dbReference>
<comment type="caution">
    <text evidence="2">The sequence shown here is derived from an EMBL/GenBank/DDBJ whole genome shotgun (WGS) entry which is preliminary data.</text>
</comment>
<evidence type="ECO:0000313" key="3">
    <source>
        <dbReference type="Proteomes" id="UP001253545"/>
    </source>
</evidence>
<proteinExistence type="predicted"/>
<reference evidence="2 3" key="1">
    <citation type="submission" date="2023-09" db="EMBL/GenBank/DDBJ databases">
        <authorList>
            <person name="Rey-Velasco X."/>
        </authorList>
    </citation>
    <scope>NUCLEOTIDE SEQUENCE [LARGE SCALE GENOMIC DNA]</scope>
    <source>
        <strain evidence="2 3">P117</strain>
    </source>
</reference>
<sequence>MTKLTESQSQAIEAAAFRRLLNHLDNNKQVQNIELMLLADFCRNCLSRWYMEEANAQGHDVTDAQAREVVYKMPYSQWKENHQLPATDEQMAAFNAKKEAKNK</sequence>
<dbReference type="Gene3D" id="1.10.3340.10">
    <property type="entry name" value="SMc04008-like"/>
    <property type="match status" value="1"/>
</dbReference>
<evidence type="ECO:0000313" key="2">
    <source>
        <dbReference type="EMBL" id="MDT0594498.1"/>
    </source>
</evidence>
<dbReference type="Proteomes" id="UP001253545">
    <property type="component" value="Unassembled WGS sequence"/>
</dbReference>
<dbReference type="SUPFAM" id="SSF158757">
    <property type="entry name" value="SMc04008-like"/>
    <property type="match status" value="1"/>
</dbReference>
<dbReference type="InterPro" id="IPR023163">
    <property type="entry name" value="SMc04008-like_domain"/>
</dbReference>
<gene>
    <name evidence="2" type="ORF">RM552_06545</name>
</gene>
<dbReference type="RefSeq" id="WP_311367969.1">
    <property type="nucleotide sequence ID" value="NZ_JAVRHX010000001.1"/>
</dbReference>